<evidence type="ECO:0000259" key="5">
    <source>
        <dbReference type="PROSITE" id="PS50932"/>
    </source>
</evidence>
<dbReference type="Gene3D" id="3.40.50.2300">
    <property type="match status" value="2"/>
</dbReference>
<dbReference type="InterPro" id="IPR028082">
    <property type="entry name" value="Peripla_BP_I"/>
</dbReference>
<dbReference type="InterPro" id="IPR010982">
    <property type="entry name" value="Lambda_DNA-bd_dom_sf"/>
</dbReference>
<dbReference type="CDD" id="cd01392">
    <property type="entry name" value="HTH_LacI"/>
    <property type="match status" value="1"/>
</dbReference>
<accession>A0AAJ6BDZ8</accession>
<dbReference type="Pfam" id="PF13377">
    <property type="entry name" value="Peripla_BP_3"/>
    <property type="match status" value="1"/>
</dbReference>
<dbReference type="EMBL" id="CP119311">
    <property type="protein sequence ID" value="WEK34085.1"/>
    <property type="molecule type" value="Genomic_DNA"/>
</dbReference>
<evidence type="ECO:0000313" key="6">
    <source>
        <dbReference type="EMBL" id="WEK34085.1"/>
    </source>
</evidence>
<name>A0AAJ6BDZ8_9BACT</name>
<dbReference type="PROSITE" id="PS50932">
    <property type="entry name" value="HTH_LACI_2"/>
    <property type="match status" value="1"/>
</dbReference>
<evidence type="ECO:0000256" key="2">
    <source>
        <dbReference type="ARBA" id="ARBA00023015"/>
    </source>
</evidence>
<dbReference type="SUPFAM" id="SSF47413">
    <property type="entry name" value="lambda repressor-like DNA-binding domains"/>
    <property type="match status" value="1"/>
</dbReference>
<protein>
    <submittedName>
        <fullName evidence="6">Substrate-binding domain-containing protein</fullName>
    </submittedName>
</protein>
<dbReference type="PANTHER" id="PTHR30146:SF148">
    <property type="entry name" value="HTH-TYPE TRANSCRIPTIONAL REPRESSOR PURR-RELATED"/>
    <property type="match status" value="1"/>
</dbReference>
<evidence type="ECO:0000256" key="3">
    <source>
        <dbReference type="ARBA" id="ARBA00023125"/>
    </source>
</evidence>
<dbReference type="GO" id="GO:0003700">
    <property type="term" value="F:DNA-binding transcription factor activity"/>
    <property type="evidence" value="ECO:0007669"/>
    <property type="project" value="TreeGrafter"/>
</dbReference>
<dbReference type="SUPFAM" id="SSF53822">
    <property type="entry name" value="Periplasmic binding protein-like I"/>
    <property type="match status" value="1"/>
</dbReference>
<keyword evidence="2" id="KW-0805">Transcription regulation</keyword>
<gene>
    <name evidence="6" type="ORF">P0Y53_16480</name>
</gene>
<evidence type="ECO:0000256" key="4">
    <source>
        <dbReference type="ARBA" id="ARBA00023163"/>
    </source>
</evidence>
<dbReference type="GO" id="GO:0000976">
    <property type="term" value="F:transcription cis-regulatory region binding"/>
    <property type="evidence" value="ECO:0007669"/>
    <property type="project" value="TreeGrafter"/>
</dbReference>
<dbReference type="CDD" id="cd19977">
    <property type="entry name" value="PBP1_EndR-like"/>
    <property type="match status" value="1"/>
</dbReference>
<dbReference type="InterPro" id="IPR000843">
    <property type="entry name" value="HTH_LacI"/>
</dbReference>
<proteinExistence type="predicted"/>
<dbReference type="PANTHER" id="PTHR30146">
    <property type="entry name" value="LACI-RELATED TRANSCRIPTIONAL REPRESSOR"/>
    <property type="match status" value="1"/>
</dbReference>
<dbReference type="Gene3D" id="1.10.260.40">
    <property type="entry name" value="lambda repressor-like DNA-binding domains"/>
    <property type="match status" value="1"/>
</dbReference>
<keyword evidence="4" id="KW-0804">Transcription</keyword>
<reference evidence="6" key="1">
    <citation type="submission" date="2023-03" db="EMBL/GenBank/DDBJ databases">
        <title>Andean soil-derived lignocellulolytic bacterial consortium as a source of novel taxa and putative plastic-active enzymes.</title>
        <authorList>
            <person name="Diaz-Garcia L."/>
            <person name="Chuvochina M."/>
            <person name="Feuerriegel G."/>
            <person name="Bunk B."/>
            <person name="Sproer C."/>
            <person name="Streit W.R."/>
            <person name="Rodriguez L.M."/>
            <person name="Overmann J."/>
            <person name="Jimenez D.J."/>
        </authorList>
    </citation>
    <scope>NUCLEOTIDE SEQUENCE</scope>
    <source>
        <strain evidence="6">MAG 7</strain>
    </source>
</reference>
<evidence type="ECO:0000256" key="1">
    <source>
        <dbReference type="ARBA" id="ARBA00022491"/>
    </source>
</evidence>
<dbReference type="InterPro" id="IPR046335">
    <property type="entry name" value="LacI/GalR-like_sensor"/>
</dbReference>
<dbReference type="SMART" id="SM00354">
    <property type="entry name" value="HTH_LACI"/>
    <property type="match status" value="1"/>
</dbReference>
<evidence type="ECO:0000313" key="7">
    <source>
        <dbReference type="Proteomes" id="UP001220610"/>
    </source>
</evidence>
<dbReference type="Pfam" id="PF00356">
    <property type="entry name" value="LacI"/>
    <property type="match status" value="1"/>
</dbReference>
<feature type="domain" description="HTH lacI-type" evidence="5">
    <location>
        <begin position="4"/>
        <end position="61"/>
    </location>
</feature>
<dbReference type="Proteomes" id="UP001220610">
    <property type="component" value="Chromosome"/>
</dbReference>
<sequence length="341" mass="37668">MKIVTIKDIAGKAGVAPSTVSAVLNGKAKASRISNQLAERVKGLAESMGYRPNHTAVSLRTGKTRVLGLIVEDISNVFFATLAKIIEEEADSIGYKVLYCSTENNEEKARERIRMFLQRQVDGFLITPTAGMRTEVCKLVEQNKPLVLMDRYFPGLGVPHVLVNNYHGARLAMDHLLERGYKNIGFVTVRLDQVQMQQRRAAYDAALQEAGLPVTESHILELSYQDRAEDAVAGIRSFLSRQPALDAVFFATNYTGVYGLEAIKDLAVPIPGRLAVVCFDDHDIFRLYSPGITIVQQPVSQIARTAMQLLIRQFEQIPGVSLPEAAMQVLQPARLVIRGST</sequence>
<keyword evidence="3" id="KW-0238">DNA-binding</keyword>
<dbReference type="AlphaFoldDB" id="A0AAJ6BDZ8"/>
<organism evidence="6 7">
    <name type="scientific">Candidatus Pseudobacter hemicellulosilyticus</name>
    <dbReference type="NCBI Taxonomy" id="3121375"/>
    <lineage>
        <taxon>Bacteria</taxon>
        <taxon>Pseudomonadati</taxon>
        <taxon>Bacteroidota</taxon>
        <taxon>Chitinophagia</taxon>
        <taxon>Chitinophagales</taxon>
        <taxon>Chitinophagaceae</taxon>
        <taxon>Pseudobacter</taxon>
    </lineage>
</organism>
<keyword evidence="1" id="KW-0678">Repressor</keyword>